<comment type="caution">
    <text evidence="2">The sequence shown here is derived from an EMBL/GenBank/DDBJ whole genome shotgun (WGS) entry which is preliminary data.</text>
</comment>
<reference evidence="2 3" key="1">
    <citation type="journal article" date="2021" name="Clin. Infect. Dis.">
        <title>Rapid development of cefiderocol resistance in carbapenem-resistant Enterobacter cloacae during therapy is associated with heterogeneous mutations in the catecholate siderophore receptor cira.</title>
        <authorList>
            <person name="Klein S."/>
            <person name="Boutin S."/>
            <person name="Kocer K."/>
            <person name="Fiedler M.O."/>
            <person name="Storzinger D."/>
            <person name="Weigand M.A."/>
            <person name="Tan B."/>
            <person name="Richter D."/>
            <person name="Rupp C."/>
            <person name="Mieth M."/>
            <person name="Mehrabi A."/>
            <person name="Hackert T."/>
            <person name="Zimmermann S."/>
            <person name="Heeg K."/>
            <person name="Nurjadi D."/>
        </authorList>
    </citation>
    <scope>NUCLEOTIDE SEQUENCE [LARGE SCALE GENOMIC DNA]</scope>
    <source>
        <strain evidence="2 3">BK34275</strain>
    </source>
</reference>
<protein>
    <submittedName>
        <fullName evidence="2">Uncharacterized protein</fullName>
    </submittedName>
</protein>
<accession>A0ABD4R3Q5</accession>
<evidence type="ECO:0000313" key="3">
    <source>
        <dbReference type="Proteomes" id="UP000813349"/>
    </source>
</evidence>
<dbReference type="Proteomes" id="UP000813349">
    <property type="component" value="Unassembled WGS sequence"/>
</dbReference>
<proteinExistence type="predicted"/>
<name>A0ABD4R3Q5_9ENTR</name>
<feature type="chain" id="PRO_5044787715" evidence="1">
    <location>
        <begin position="18"/>
        <end position="221"/>
    </location>
</feature>
<dbReference type="RefSeq" id="WP_021241989.1">
    <property type="nucleotide sequence ID" value="NZ_AP022465.1"/>
</dbReference>
<dbReference type="AlphaFoldDB" id="A0ABD4R3Q5"/>
<sequence length="221" mass="25688">MKWLLAAGCLAAFPAMAVYQPTEDELQLIQVNREGLEKNMKNALPLQSKVDICIGYLKGSGKLRDEAGHTTETFKTLEYWEKVKHYVDLSVRYANDRYPRLYYYDQKLYEKFGPFPKDNASISKLLDVAIDRNYLNVKNYAAVSQQYTESLRKKDLNKICVDSVTKKMRGQLFPATASMDKLFYPGLTTDDTGAKFNEYRNQFYEHLRFTQLLNKIEGSYY</sequence>
<feature type="signal peptide" evidence="1">
    <location>
        <begin position="1"/>
        <end position="17"/>
    </location>
</feature>
<evidence type="ECO:0000256" key="1">
    <source>
        <dbReference type="SAM" id="SignalP"/>
    </source>
</evidence>
<evidence type="ECO:0000313" key="2">
    <source>
        <dbReference type="EMBL" id="MBU3766205.1"/>
    </source>
</evidence>
<dbReference type="EMBL" id="JAFKCP010000003">
    <property type="protein sequence ID" value="MBU3766205.1"/>
    <property type="molecule type" value="Genomic_DNA"/>
</dbReference>
<organism evidence="2 3">
    <name type="scientific">Enterobacter roggenkampii</name>
    <dbReference type="NCBI Taxonomy" id="1812935"/>
    <lineage>
        <taxon>Bacteria</taxon>
        <taxon>Pseudomonadati</taxon>
        <taxon>Pseudomonadota</taxon>
        <taxon>Gammaproteobacteria</taxon>
        <taxon>Enterobacterales</taxon>
        <taxon>Enterobacteriaceae</taxon>
        <taxon>Enterobacter</taxon>
        <taxon>Enterobacter cloacae complex</taxon>
    </lineage>
</organism>
<keyword evidence="1" id="KW-0732">Signal</keyword>
<gene>
    <name evidence="2" type="ORF">J0A64_06265</name>
</gene>